<accession>A0ABV2ZIX6</accession>
<feature type="compositionally biased region" description="Low complexity" evidence="3">
    <location>
        <begin position="316"/>
        <end position="328"/>
    </location>
</feature>
<reference evidence="4 5" key="1">
    <citation type="submission" date="2024-06" db="EMBL/GenBank/DDBJ databases">
        <title>The Natural Products Discovery Center: Release of the First 8490 Sequenced Strains for Exploring Actinobacteria Biosynthetic Diversity.</title>
        <authorList>
            <person name="Kalkreuter E."/>
            <person name="Kautsar S.A."/>
            <person name="Yang D."/>
            <person name="Bader C.D."/>
            <person name="Teijaro C.N."/>
            <person name="Fluegel L."/>
            <person name="Davis C.M."/>
            <person name="Simpson J.R."/>
            <person name="Lauterbach L."/>
            <person name="Steele A.D."/>
            <person name="Gui C."/>
            <person name="Meng S."/>
            <person name="Li G."/>
            <person name="Viehrig K."/>
            <person name="Ye F."/>
            <person name="Su P."/>
            <person name="Kiefer A.F."/>
            <person name="Nichols A."/>
            <person name="Cepeda A.J."/>
            <person name="Yan W."/>
            <person name="Fan B."/>
            <person name="Jiang Y."/>
            <person name="Adhikari A."/>
            <person name="Zheng C.-J."/>
            <person name="Schuster L."/>
            <person name="Cowan T.M."/>
            <person name="Smanski M.J."/>
            <person name="Chevrette M.G."/>
            <person name="De Carvalho L.P.S."/>
            <person name="Shen B."/>
        </authorList>
    </citation>
    <scope>NUCLEOTIDE SEQUENCE [LARGE SCALE GENOMIC DNA]</scope>
    <source>
        <strain evidence="4 5">NPDC033843</strain>
    </source>
</reference>
<keyword evidence="2" id="KW-0479">Metal-binding</keyword>
<dbReference type="Proteomes" id="UP001550739">
    <property type="component" value="Unassembled WGS sequence"/>
</dbReference>
<keyword evidence="1 2" id="KW-0456">Lyase</keyword>
<dbReference type="RefSeq" id="WP_361703301.1">
    <property type="nucleotide sequence ID" value="NZ_JBEZVE010000009.1"/>
</dbReference>
<protein>
    <recommendedName>
        <fullName evidence="2">Terpene synthase</fullName>
        <ecNumber evidence="2">4.2.3.-</ecNumber>
    </recommendedName>
</protein>
<dbReference type="InterPro" id="IPR034686">
    <property type="entry name" value="Terpene_cyclase-like_2"/>
</dbReference>
<dbReference type="Pfam" id="PF19086">
    <property type="entry name" value="Terpene_syn_C_2"/>
    <property type="match status" value="1"/>
</dbReference>
<comment type="caution">
    <text evidence="4">The sequence shown here is derived from an EMBL/GenBank/DDBJ whole genome shotgun (WGS) entry which is preliminary data.</text>
</comment>
<dbReference type="SFLD" id="SFLDG01020">
    <property type="entry name" value="Terpene_Cyclase_Like_2"/>
    <property type="match status" value="1"/>
</dbReference>
<dbReference type="EC" id="4.2.3.-" evidence="2"/>
<dbReference type="PANTHER" id="PTHR35201">
    <property type="entry name" value="TERPENE SYNTHASE"/>
    <property type="match status" value="1"/>
</dbReference>
<dbReference type="PANTHER" id="PTHR35201:SF4">
    <property type="entry name" value="BETA-PINACENE SYNTHASE-RELATED"/>
    <property type="match status" value="1"/>
</dbReference>
<dbReference type="EMBL" id="JBEZVE010000009">
    <property type="protein sequence ID" value="MEU3782502.1"/>
    <property type="molecule type" value="Genomic_DNA"/>
</dbReference>
<name>A0ABV2ZIX6_9ACTN</name>
<sequence length="361" mass="39377">MPSVLCPFPVTYDESAARKADDDIVAWALSLDLFPGQRNELDGYRFGTFAALTHPDAVDHDHLMLAARNMTALFAADDHYCDEGIEGVHLAMSASRLAGALTALENGPRLPDCPSVETFVAGDPVTRALRETAEHVTRLGAPAQVGRLRHETIATFLAMAAENSWRIAGHVPEPAEYLAHRKYNGGMACLVLIDVVGGYELSVRDWETPGVRDLSLAASLMIMLVNDLYSVAKESADIGSHSLPTVLAARHGWSIERSMCATGELHDDLMRDYLRLEPEVRRDASPELARYLTGLRHWMRGNLEWHTLTGRHNNRAGRPTPRTGPLGPTHDRLTADARSSAAAAGVCRHCGDRHDPATAVA</sequence>
<evidence type="ECO:0000313" key="5">
    <source>
        <dbReference type="Proteomes" id="UP001550739"/>
    </source>
</evidence>
<comment type="similarity">
    <text evidence="2">Belongs to the terpene synthase family.</text>
</comment>
<evidence type="ECO:0000313" key="4">
    <source>
        <dbReference type="EMBL" id="MEU3782502.1"/>
    </source>
</evidence>
<dbReference type="InterPro" id="IPR008949">
    <property type="entry name" value="Isoprenoid_synthase_dom_sf"/>
</dbReference>
<dbReference type="SUPFAM" id="SSF48576">
    <property type="entry name" value="Terpenoid synthases"/>
    <property type="match status" value="1"/>
</dbReference>
<evidence type="ECO:0000256" key="2">
    <source>
        <dbReference type="RuleBase" id="RU366034"/>
    </source>
</evidence>
<organism evidence="4 5">
    <name type="scientific">Streptomyces sp. 900129855</name>
    <dbReference type="NCBI Taxonomy" id="3155129"/>
    <lineage>
        <taxon>Bacteria</taxon>
        <taxon>Bacillati</taxon>
        <taxon>Actinomycetota</taxon>
        <taxon>Actinomycetes</taxon>
        <taxon>Kitasatosporales</taxon>
        <taxon>Streptomycetaceae</taxon>
        <taxon>Streptomyces</taxon>
    </lineage>
</organism>
<feature type="region of interest" description="Disordered" evidence="3">
    <location>
        <begin position="310"/>
        <end position="331"/>
    </location>
</feature>
<keyword evidence="2" id="KW-0460">Magnesium</keyword>
<proteinExistence type="inferred from homology"/>
<evidence type="ECO:0000256" key="3">
    <source>
        <dbReference type="SAM" id="MobiDB-lite"/>
    </source>
</evidence>
<dbReference type="Gene3D" id="1.10.600.10">
    <property type="entry name" value="Farnesyl Diphosphate Synthase"/>
    <property type="match status" value="1"/>
</dbReference>
<keyword evidence="5" id="KW-1185">Reference proteome</keyword>
<evidence type="ECO:0000256" key="1">
    <source>
        <dbReference type="ARBA" id="ARBA00023239"/>
    </source>
</evidence>
<comment type="cofactor">
    <cofactor evidence="2">
        <name>Mg(2+)</name>
        <dbReference type="ChEBI" id="CHEBI:18420"/>
    </cofactor>
</comment>
<gene>
    <name evidence="4" type="ORF">AB0E89_18330</name>
</gene>
<dbReference type="SFLD" id="SFLDS00005">
    <property type="entry name" value="Isoprenoid_Synthase_Type_I"/>
    <property type="match status" value="1"/>
</dbReference>